<dbReference type="SUPFAM" id="SSF50952">
    <property type="entry name" value="Soluble quinoprotein glucose dehydrogenase"/>
    <property type="match status" value="1"/>
</dbReference>
<dbReference type="Pfam" id="PF23500">
    <property type="entry name" value="DUF7133"/>
    <property type="match status" value="1"/>
</dbReference>
<dbReference type="NCBIfam" id="TIGR02604">
    <property type="entry name" value="Piru_Ver_Nterm"/>
    <property type="match status" value="1"/>
</dbReference>
<dbReference type="PANTHER" id="PTHR33546">
    <property type="entry name" value="LARGE, MULTIFUNCTIONAL SECRETED PROTEIN-RELATED"/>
    <property type="match status" value="1"/>
</dbReference>
<comment type="caution">
    <text evidence="7">The sequence shown here is derived from an EMBL/GenBank/DDBJ whole genome shotgun (WGS) entry which is preliminary data.</text>
</comment>
<dbReference type="InterPro" id="IPR011042">
    <property type="entry name" value="6-blade_b-propeller_TolB-like"/>
</dbReference>
<sequence>MTARRLFLAFSSALAAGALPILAGADDPAPSHAPVAVDQAPSRMTIPPGFQVRPFASEPDVVQPIAFTIDPRGRLWVVENFSYPIWLGGPVGKDRVVIFEDADGDGRFDSRKVFYEGGTSFTGIELGFGGVWLCATPNFLFIPDADGDDRPDGPPVVALDGWDVKAQHNMFNGLKWGPDGWLWGLNGIMSNSRVGAPGTADADRVAINTGVWRYHPTRKAFEAVAHGTTNPWGLDFDDHGEAFITNCVIPHLFHVVPGARFDRMFGEDFNVNTYRRIPTCADHLHWAGGHWTESREGAGHDKHSQAGGGHAHVGAMIYLGDNWPDSYRDGVYTFNIHGHRVNHDRLERKGSSYVAHHDPDLLRVDDVWFRGLELKYGPDGAVYFTDWADVGECHENDADGSHRENGRIYKMSYGDVKPVVVDLAKQTNDQLVALQRHKNEWYVRTGRLLLQERAAAGADMTSARAGLQAILRDAATAPGRLRALWALNAIGALDEPALLGLLADRDDSVRGWAVRLLVDKPPISPAVIAKLADQAKGETAPRVRLALTSALQRIPVAGRRPLAETLAAADIDPADPMLPLMTWYGIESLAAGDLDRAAALVPQVKLPMLRNFLARRIVTSDPAKGLAALAAVLKLDRDDVRSDVLDGVLEAFRGRKQVPRPENWGDLYAGLSAVKSPGVLEKALLLAVILDEPKAVDALRTILLDPKFDADRRAVALSALVERRTPGLARDLPGLLDDDALRARALRAMAAFADPDVPRVVLDRYSKLTPAEREDAVATLAARPAWALALLDAVERGVVPRRDVSVTIARQIQALGDAGLAKRLESVWGTVRATSADKASLIGKYKSVLAAGKPDLGNGRALYLRTCHACHKLFDAGGDVGPELTGSDRANADYILENVLDPSATVAREYTVTNVATADGRLVSGILRGQTDAVLTIQTANERILLPREDVEEIKSSNVSMMPEGQLEALSPQEIRDLFAYLASPGQVAPPK</sequence>
<dbReference type="PANTHER" id="PTHR33546:SF1">
    <property type="entry name" value="LARGE, MULTIFUNCTIONAL SECRETED PROTEIN"/>
    <property type="match status" value="1"/>
</dbReference>
<keyword evidence="1 4" id="KW-0349">Heme</keyword>
<organism evidence="7 8">
    <name type="scientific">Paludisphaera mucosa</name>
    <dbReference type="NCBI Taxonomy" id="3030827"/>
    <lineage>
        <taxon>Bacteria</taxon>
        <taxon>Pseudomonadati</taxon>
        <taxon>Planctomycetota</taxon>
        <taxon>Planctomycetia</taxon>
        <taxon>Isosphaerales</taxon>
        <taxon>Isosphaeraceae</taxon>
        <taxon>Paludisphaera</taxon>
    </lineage>
</organism>
<dbReference type="Gene3D" id="1.10.760.10">
    <property type="entry name" value="Cytochrome c-like domain"/>
    <property type="match status" value="1"/>
</dbReference>
<dbReference type="Proteomes" id="UP001216907">
    <property type="component" value="Unassembled WGS sequence"/>
</dbReference>
<reference evidence="7 8" key="1">
    <citation type="submission" date="2023-03" db="EMBL/GenBank/DDBJ databases">
        <title>Paludisphaera mucosa sp. nov. a novel planctomycete from northern fen.</title>
        <authorList>
            <person name="Ivanova A."/>
        </authorList>
    </citation>
    <scope>NUCLEOTIDE SEQUENCE [LARGE SCALE GENOMIC DNA]</scope>
    <source>
        <strain evidence="7 8">Pla2</strain>
    </source>
</reference>
<dbReference type="InterPro" id="IPR006311">
    <property type="entry name" value="TAT_signal"/>
</dbReference>
<keyword evidence="2 4" id="KW-0479">Metal-binding</keyword>
<evidence type="ECO:0000313" key="7">
    <source>
        <dbReference type="EMBL" id="MDG3007894.1"/>
    </source>
</evidence>
<evidence type="ECO:0000313" key="8">
    <source>
        <dbReference type="Proteomes" id="UP001216907"/>
    </source>
</evidence>
<gene>
    <name evidence="7" type="ORF">PZE19_29375</name>
</gene>
<feature type="domain" description="Cytochrome c" evidence="6">
    <location>
        <begin position="854"/>
        <end position="986"/>
    </location>
</feature>
<dbReference type="InterPro" id="IPR055557">
    <property type="entry name" value="DUF7133"/>
</dbReference>
<dbReference type="InterPro" id="IPR036909">
    <property type="entry name" value="Cyt_c-like_dom_sf"/>
</dbReference>
<dbReference type="PROSITE" id="PS51318">
    <property type="entry name" value="TAT"/>
    <property type="match status" value="1"/>
</dbReference>
<evidence type="ECO:0000256" key="3">
    <source>
        <dbReference type="ARBA" id="ARBA00023004"/>
    </source>
</evidence>
<evidence type="ECO:0000259" key="6">
    <source>
        <dbReference type="PROSITE" id="PS51007"/>
    </source>
</evidence>
<keyword evidence="8" id="KW-1185">Reference proteome</keyword>
<dbReference type="Gene3D" id="2.120.10.30">
    <property type="entry name" value="TolB, C-terminal domain"/>
    <property type="match status" value="1"/>
</dbReference>
<dbReference type="PROSITE" id="PS51007">
    <property type="entry name" value="CYTC"/>
    <property type="match status" value="1"/>
</dbReference>
<keyword evidence="3 4" id="KW-0408">Iron</keyword>
<evidence type="ECO:0000256" key="4">
    <source>
        <dbReference type="PROSITE-ProRule" id="PRU00433"/>
    </source>
</evidence>
<evidence type="ECO:0000256" key="5">
    <source>
        <dbReference type="SAM" id="SignalP"/>
    </source>
</evidence>
<dbReference type="RefSeq" id="WP_277864164.1">
    <property type="nucleotide sequence ID" value="NZ_JARRAG010000002.1"/>
</dbReference>
<evidence type="ECO:0000256" key="1">
    <source>
        <dbReference type="ARBA" id="ARBA00022617"/>
    </source>
</evidence>
<name>A0ABT6FK11_9BACT</name>
<dbReference type="SUPFAM" id="SSF46626">
    <property type="entry name" value="Cytochrome c"/>
    <property type="match status" value="1"/>
</dbReference>
<dbReference type="SUPFAM" id="SSF48371">
    <property type="entry name" value="ARM repeat"/>
    <property type="match status" value="1"/>
</dbReference>
<feature type="signal peptide" evidence="5">
    <location>
        <begin position="1"/>
        <end position="25"/>
    </location>
</feature>
<evidence type="ECO:0000256" key="2">
    <source>
        <dbReference type="ARBA" id="ARBA00022723"/>
    </source>
</evidence>
<proteinExistence type="predicted"/>
<keyword evidence="5" id="KW-0732">Signal</keyword>
<dbReference type="InterPro" id="IPR009056">
    <property type="entry name" value="Cyt_c-like_dom"/>
</dbReference>
<dbReference type="NCBIfam" id="TIGR02603">
    <property type="entry name" value="CxxCH_TIGR02603"/>
    <property type="match status" value="1"/>
</dbReference>
<dbReference type="InterPro" id="IPR013427">
    <property type="entry name" value="Haem-bd_dom_put"/>
</dbReference>
<accession>A0ABT6FK11</accession>
<protein>
    <submittedName>
        <fullName evidence="7">C-type cytochrome</fullName>
    </submittedName>
</protein>
<feature type="chain" id="PRO_5045132923" evidence="5">
    <location>
        <begin position="26"/>
        <end position="992"/>
    </location>
</feature>
<dbReference type="InterPro" id="IPR016024">
    <property type="entry name" value="ARM-type_fold"/>
</dbReference>
<dbReference type="EMBL" id="JARRAG010000002">
    <property type="protein sequence ID" value="MDG3007894.1"/>
    <property type="molecule type" value="Genomic_DNA"/>
</dbReference>
<dbReference type="InterPro" id="IPR013428">
    <property type="entry name" value="Membrane-bound_put_N"/>
</dbReference>
<dbReference type="InterPro" id="IPR011041">
    <property type="entry name" value="Quinoprot_gluc/sorb_DH_b-prop"/>
</dbReference>